<dbReference type="InterPro" id="IPR009003">
    <property type="entry name" value="Peptidase_S1_PA"/>
</dbReference>
<gene>
    <name evidence="2" type="ORF">ACFO5O_05630</name>
</gene>
<feature type="region of interest" description="Disordered" evidence="1">
    <location>
        <begin position="265"/>
        <end position="285"/>
    </location>
</feature>
<dbReference type="EMBL" id="JBHSGP010000008">
    <property type="protein sequence ID" value="MFC4721789.1"/>
    <property type="molecule type" value="Genomic_DNA"/>
</dbReference>
<comment type="caution">
    <text evidence="2">The sequence shown here is derived from an EMBL/GenBank/DDBJ whole genome shotgun (WGS) entry which is preliminary data.</text>
</comment>
<dbReference type="Proteomes" id="UP001595953">
    <property type="component" value="Unassembled WGS sequence"/>
</dbReference>
<proteinExistence type="predicted"/>
<dbReference type="Pfam" id="PF13365">
    <property type="entry name" value="Trypsin_2"/>
    <property type="match status" value="1"/>
</dbReference>
<evidence type="ECO:0000313" key="2">
    <source>
        <dbReference type="EMBL" id="MFC4721789.1"/>
    </source>
</evidence>
<evidence type="ECO:0000256" key="1">
    <source>
        <dbReference type="SAM" id="MobiDB-lite"/>
    </source>
</evidence>
<dbReference type="InterPro" id="IPR001940">
    <property type="entry name" value="Peptidase_S1C"/>
</dbReference>
<dbReference type="SUPFAM" id="SSF50494">
    <property type="entry name" value="Trypsin-like serine proteases"/>
    <property type="match status" value="1"/>
</dbReference>
<organism evidence="2 3">
    <name type="scientific">Geojedonia litorea</name>
    <dbReference type="NCBI Taxonomy" id="1268269"/>
    <lineage>
        <taxon>Bacteria</taxon>
        <taxon>Pseudomonadati</taxon>
        <taxon>Bacteroidota</taxon>
        <taxon>Flavobacteriia</taxon>
        <taxon>Flavobacteriales</taxon>
        <taxon>Flavobacteriaceae</taxon>
        <taxon>Geojedonia</taxon>
    </lineage>
</organism>
<reference evidence="3" key="1">
    <citation type="journal article" date="2019" name="Int. J. Syst. Evol. Microbiol.">
        <title>The Global Catalogue of Microorganisms (GCM) 10K type strain sequencing project: providing services to taxonomists for standard genome sequencing and annotation.</title>
        <authorList>
            <consortium name="The Broad Institute Genomics Platform"/>
            <consortium name="The Broad Institute Genome Sequencing Center for Infectious Disease"/>
            <person name="Wu L."/>
            <person name="Ma J."/>
        </authorList>
    </citation>
    <scope>NUCLEOTIDE SEQUENCE [LARGE SCALE GENOMIC DNA]</scope>
    <source>
        <strain evidence="3">CCUG 63682</strain>
    </source>
</reference>
<dbReference type="Gene3D" id="2.40.10.120">
    <property type="match status" value="1"/>
</dbReference>
<dbReference type="PRINTS" id="PR00834">
    <property type="entry name" value="PROTEASES2C"/>
</dbReference>
<protein>
    <submittedName>
        <fullName evidence="2">Trypsin-like peptidase domain-containing protein</fullName>
    </submittedName>
</protein>
<dbReference type="RefSeq" id="WP_387961738.1">
    <property type="nucleotide sequence ID" value="NZ_JBHSGP010000008.1"/>
</dbReference>
<name>A0ABV9N3C3_9FLAO</name>
<accession>A0ABV9N3C3</accession>
<keyword evidence="3" id="KW-1185">Reference proteome</keyword>
<sequence>MALIPPFFLDCVVAIGIIKPDGNKHWIGTGFLFGKFVKQKEGNEKEYKVFLVSNKHVLKNHASVILRFNPQDDQAATDYPASLKDKDGKDLWTGHPNDNVDIGVIGINAQKLKDEGMKFGIFQSDDMAFTIDKLKEIGTTEGDFVYVLGFPMGLVTSDRQFVISRNGTIGRIRDLFEKRSTDFIVDAFVFPGNSGGPVILKPEMISIGGTKSNSNAALIGVVKSYIPYQDTAVSQQTGRPRIIFEDNSGLSLVEPVDYIFETIEEDEKRKSQPPTTAIANAGGSA</sequence>
<evidence type="ECO:0000313" key="3">
    <source>
        <dbReference type="Proteomes" id="UP001595953"/>
    </source>
</evidence>